<dbReference type="InterPro" id="IPR038109">
    <property type="entry name" value="DNA_bind_recomb_sf"/>
</dbReference>
<evidence type="ECO:0000313" key="2">
    <source>
        <dbReference type="EMBL" id="WHQ70982.1"/>
    </source>
</evidence>
<dbReference type="SMART" id="SM00857">
    <property type="entry name" value="Resolvase"/>
    <property type="match status" value="1"/>
</dbReference>
<proteinExistence type="predicted"/>
<dbReference type="EMBL" id="CP073633">
    <property type="protein sequence ID" value="WHQ70982.1"/>
    <property type="molecule type" value="Genomic_DNA"/>
</dbReference>
<dbReference type="InterPro" id="IPR036162">
    <property type="entry name" value="Resolvase-like_N_sf"/>
</dbReference>
<organism evidence="2 3">
    <name type="scientific">Methylorubrum extorquens</name>
    <name type="common">Methylobacterium dichloromethanicum</name>
    <name type="synonym">Methylobacterium extorquens</name>
    <dbReference type="NCBI Taxonomy" id="408"/>
    <lineage>
        <taxon>Bacteria</taxon>
        <taxon>Pseudomonadati</taxon>
        <taxon>Pseudomonadota</taxon>
        <taxon>Alphaproteobacteria</taxon>
        <taxon>Hyphomicrobiales</taxon>
        <taxon>Methylobacteriaceae</taxon>
        <taxon>Methylorubrum</taxon>
    </lineage>
</organism>
<dbReference type="AlphaFoldDB" id="A0AAX3WLA6"/>
<sequence length="707" mass="79367">MNKPMDISKMPAELASVCKWIHRFSPPTEASPDEEVCVIYARYSGRNQKEASIERQDDLGKDYVAHMGYRLRAEYLFADRGRTGDSLDDRTALEEVRRLAREGAFKRILLYGWCRLSRRPGDAMMLFDEFEALGIEIHVCAGNTTGRINYFQALILSIFAMEERERLLRTTNYAAFAAAARGRNMGGIPYGFRKGDKRGELVVEEEEMLVIIRIFVLFVVDDVHPRKIAYILNKDGIPAPRGGLWTKEAIAGTPGRGGGILRSLKCVGYLVYGLTTIMRTPGRAKTTRTVGSLELLKCVEKPELARVDVDLFNEANAKLDAMGYCRGAQQERSSKSVLLLHGRYHCVCGSKMRLATAVGASGIRHLLCKAAFENGTCDRARSTSSHFVEAEVLREIRDRILSDDAVELFNTTYVAEMQSVRDEVLRSRKGRSARIAEIERWLDNSFLKSLKTGRTDEDTGRVCESLQAERRRLDEELADLVVPDEAMEVPNVDVHALRGAMDQLIMRTPLKNPTEADLKLVSALRKLVGKVVVDREQEREGYTLRIDASLADLSGRSGKSSPGAPGKNSSDVAVRTFVRDCPAPVRSRLRTPEFVRHLASKLESNEYCTSDEDWAAIEPLWVHWDHPRRRLILDATLFFLRSRTLGLRTLPAPFDGGYAIEYGVKQMIRKGCWASALVAMERIQSSTVAGLDTSRLASRVKCHEWVP</sequence>
<dbReference type="Pfam" id="PF07508">
    <property type="entry name" value="Recombinase"/>
    <property type="match status" value="1"/>
</dbReference>
<reference evidence="2" key="1">
    <citation type="journal article" date="2022" name="Biotechnol. Bioprocess Eng.">
        <title>Pan-genome Analysis Reveals Comparative Genomic Features of Central Metabolic Pathways in Methylorubrum extorquens.</title>
        <authorList>
            <person name="Lee G.M."/>
            <person name="Scott-Nevros Z.K."/>
            <person name="Lee S.-M."/>
            <person name="Kim D."/>
        </authorList>
    </citation>
    <scope>NUCLEOTIDE SEQUENCE</scope>
    <source>
        <strain evidence="2">ATCC 55366</strain>
    </source>
</reference>
<dbReference type="PANTHER" id="PTHR30461">
    <property type="entry name" value="DNA-INVERTASE FROM LAMBDOID PROPHAGE"/>
    <property type="match status" value="1"/>
</dbReference>
<dbReference type="Pfam" id="PF00239">
    <property type="entry name" value="Resolvase"/>
    <property type="match status" value="1"/>
</dbReference>
<evidence type="ECO:0000259" key="1">
    <source>
        <dbReference type="SMART" id="SM00857"/>
    </source>
</evidence>
<dbReference type="Gene3D" id="3.40.50.1390">
    <property type="entry name" value="Resolvase, N-terminal catalytic domain"/>
    <property type="match status" value="1"/>
</dbReference>
<evidence type="ECO:0000313" key="3">
    <source>
        <dbReference type="Proteomes" id="UP001223720"/>
    </source>
</evidence>
<dbReference type="Gene3D" id="3.90.1750.20">
    <property type="entry name" value="Putative Large Serine Recombinase, Chain B, Domain 2"/>
    <property type="match status" value="1"/>
</dbReference>
<dbReference type="PANTHER" id="PTHR30461:SF23">
    <property type="entry name" value="DNA RECOMBINASE-RELATED"/>
    <property type="match status" value="1"/>
</dbReference>
<dbReference type="Proteomes" id="UP001223720">
    <property type="component" value="Chromosome"/>
</dbReference>
<feature type="domain" description="Resolvase/invertase-type recombinase catalytic" evidence="1">
    <location>
        <begin position="37"/>
        <end position="184"/>
    </location>
</feature>
<dbReference type="CDD" id="cd00338">
    <property type="entry name" value="Ser_Recombinase"/>
    <property type="match status" value="1"/>
</dbReference>
<accession>A0AAX3WLA6</accession>
<dbReference type="InterPro" id="IPR050639">
    <property type="entry name" value="SSR_resolvase"/>
</dbReference>
<dbReference type="GeneID" id="72988375"/>
<protein>
    <submittedName>
        <fullName evidence="2">Recombinase family protein</fullName>
    </submittedName>
</protein>
<dbReference type="GO" id="GO:0000150">
    <property type="term" value="F:DNA strand exchange activity"/>
    <property type="evidence" value="ECO:0007669"/>
    <property type="project" value="InterPro"/>
</dbReference>
<dbReference type="GO" id="GO:0003677">
    <property type="term" value="F:DNA binding"/>
    <property type="evidence" value="ECO:0007669"/>
    <property type="project" value="InterPro"/>
</dbReference>
<dbReference type="RefSeq" id="WP_012605953.1">
    <property type="nucleotide sequence ID" value="NZ_BJVP01000005.1"/>
</dbReference>
<gene>
    <name evidence="2" type="ORF">KEC54_05105</name>
</gene>
<dbReference type="InterPro" id="IPR006119">
    <property type="entry name" value="Resolv_N"/>
</dbReference>
<dbReference type="InterPro" id="IPR011109">
    <property type="entry name" value="DNA_bind_recombinase_dom"/>
</dbReference>
<name>A0AAX3WLA6_METEX</name>
<dbReference type="SUPFAM" id="SSF53041">
    <property type="entry name" value="Resolvase-like"/>
    <property type="match status" value="1"/>
</dbReference>